<organism evidence="3 4">
    <name type="scientific">Basidiobolus ranarum</name>
    <dbReference type="NCBI Taxonomy" id="34480"/>
    <lineage>
        <taxon>Eukaryota</taxon>
        <taxon>Fungi</taxon>
        <taxon>Fungi incertae sedis</taxon>
        <taxon>Zoopagomycota</taxon>
        <taxon>Entomophthoromycotina</taxon>
        <taxon>Basidiobolomycetes</taxon>
        <taxon>Basidiobolales</taxon>
        <taxon>Basidiobolaceae</taxon>
        <taxon>Basidiobolus</taxon>
    </lineage>
</organism>
<evidence type="ECO:0000313" key="4">
    <source>
        <dbReference type="Proteomes" id="UP001479436"/>
    </source>
</evidence>
<proteinExistence type="predicted"/>
<dbReference type="Proteomes" id="UP001479436">
    <property type="component" value="Unassembled WGS sequence"/>
</dbReference>
<evidence type="ECO:0000256" key="2">
    <source>
        <dbReference type="SAM" id="MobiDB-lite"/>
    </source>
</evidence>
<keyword evidence="4" id="KW-1185">Reference proteome</keyword>
<evidence type="ECO:0000256" key="1">
    <source>
        <dbReference type="SAM" id="Coils"/>
    </source>
</evidence>
<evidence type="ECO:0000313" key="3">
    <source>
        <dbReference type="EMBL" id="KAK9701953.1"/>
    </source>
</evidence>
<dbReference type="EMBL" id="JASJQH010007766">
    <property type="protein sequence ID" value="KAK9701953.1"/>
    <property type="molecule type" value="Genomic_DNA"/>
</dbReference>
<name>A0ABR2VTU6_9FUNG</name>
<comment type="caution">
    <text evidence="3">The sequence shown here is derived from an EMBL/GenBank/DDBJ whole genome shotgun (WGS) entry which is preliminary data.</text>
</comment>
<protein>
    <submittedName>
        <fullName evidence="3">Uncharacterized protein</fullName>
    </submittedName>
</protein>
<reference evidence="3 4" key="1">
    <citation type="submission" date="2023-04" db="EMBL/GenBank/DDBJ databases">
        <title>Genome of Basidiobolus ranarum AG-B5.</title>
        <authorList>
            <person name="Stajich J.E."/>
            <person name="Carter-House D."/>
            <person name="Gryganskyi A."/>
        </authorList>
    </citation>
    <scope>NUCLEOTIDE SEQUENCE [LARGE SCALE GENOMIC DNA]</scope>
    <source>
        <strain evidence="3 4">AG-B5</strain>
    </source>
</reference>
<keyword evidence="1" id="KW-0175">Coiled coil</keyword>
<accession>A0ABR2VTU6</accession>
<feature type="region of interest" description="Disordered" evidence="2">
    <location>
        <begin position="167"/>
        <end position="197"/>
    </location>
</feature>
<feature type="coiled-coil region" evidence="1">
    <location>
        <begin position="35"/>
        <end position="97"/>
    </location>
</feature>
<gene>
    <name evidence="3" type="ORF">K7432_011476</name>
</gene>
<sequence length="197" mass="22471">MSNEEKSKPKAISTEENIQAIKERIINTNKLLKIFDVKEEENKKAKETIKKLQEELQEAKNSSLRSVHQDVVYKDEIARLNDTLKKYENSFSEKDEATTSLRQELEKLKSKFASLEVSYKHIFTIKKGISLTNKPFRLNSIVTSFPLSSLLSIIAFEKPTSIPTRGIGAFSKLSRRPKKANPEVEQGPGFKRNASKK</sequence>